<dbReference type="InterPro" id="IPR027417">
    <property type="entry name" value="P-loop_NTPase"/>
</dbReference>
<sequence>MLRQLEAAAQGALDLQAITNALDRLYAEPDSTPTKVELMTIHKAKGLEWDVVIVPGLERQPPREKAELLDWLQLDDNPDGAGTFILSPVERAGESTRTLNQWLRRVRQQRQRAENRRVFYVACTRARHELHLFAMRKQLKSGELNQPAAGSLLEAALEAVAPQFANAVDARAREATTQSESEPATETIEIAATATPEPLPEQRQPAVIERLPLSFNPRARFTMPEDAEMKLEVRPAFDRPEGSFAARAFGNVVHRFLEHLAERLASGFSAETLQRDISNWEPRFVASLRGEGRPCDSPRMKRTVSRARSRRP</sequence>
<organism evidence="8 9">
    <name type="scientific">Granulicella cerasi</name>
    <dbReference type="NCBI Taxonomy" id="741063"/>
    <lineage>
        <taxon>Bacteria</taxon>
        <taxon>Pseudomonadati</taxon>
        <taxon>Acidobacteriota</taxon>
        <taxon>Terriglobia</taxon>
        <taxon>Terriglobales</taxon>
        <taxon>Acidobacteriaceae</taxon>
        <taxon>Granulicella</taxon>
    </lineage>
</organism>
<evidence type="ECO:0000256" key="4">
    <source>
        <dbReference type="ARBA" id="ARBA00022840"/>
    </source>
</evidence>
<feature type="domain" description="UvrD-like helicase C-terminal" evidence="7">
    <location>
        <begin position="31"/>
        <end position="134"/>
    </location>
</feature>
<dbReference type="SUPFAM" id="SSF52540">
    <property type="entry name" value="P-loop containing nucleoside triphosphate hydrolases"/>
    <property type="match status" value="1"/>
</dbReference>
<evidence type="ECO:0000256" key="1">
    <source>
        <dbReference type="ARBA" id="ARBA00022741"/>
    </source>
</evidence>
<keyword evidence="2" id="KW-0378">Hydrolase</keyword>
<reference evidence="9" key="1">
    <citation type="journal article" date="2019" name="Int. J. Syst. Evol. Microbiol.">
        <title>The Global Catalogue of Microorganisms (GCM) 10K type strain sequencing project: providing services to taxonomists for standard genome sequencing and annotation.</title>
        <authorList>
            <consortium name="The Broad Institute Genomics Platform"/>
            <consortium name="The Broad Institute Genome Sequencing Center for Infectious Disease"/>
            <person name="Wu L."/>
            <person name="Ma J."/>
        </authorList>
    </citation>
    <scope>NUCLEOTIDE SEQUENCE [LARGE SCALE GENOMIC DNA]</scope>
    <source>
        <strain evidence="9">CGMCC 1.16026</strain>
    </source>
</reference>
<dbReference type="InterPro" id="IPR014017">
    <property type="entry name" value="DNA_helicase_UvrD-like_C"/>
</dbReference>
<dbReference type="PANTHER" id="PTHR11070">
    <property type="entry name" value="UVRD / RECB / PCRA DNA HELICASE FAMILY MEMBER"/>
    <property type="match status" value="1"/>
</dbReference>
<evidence type="ECO:0000256" key="3">
    <source>
        <dbReference type="ARBA" id="ARBA00022806"/>
    </source>
</evidence>
<name>A0ABW1Z5W6_9BACT</name>
<dbReference type="InterPro" id="IPR000212">
    <property type="entry name" value="DNA_helicase_UvrD/REP"/>
</dbReference>
<accession>A0ABW1Z5W6</accession>
<keyword evidence="4" id="KW-0067">ATP-binding</keyword>
<keyword evidence="8" id="KW-0540">Nuclease</keyword>
<feature type="region of interest" description="Disordered" evidence="6">
    <location>
        <begin position="288"/>
        <end position="312"/>
    </location>
</feature>
<comment type="caution">
    <text evidence="8">The sequence shown here is derived from an EMBL/GenBank/DDBJ whole genome shotgun (WGS) entry which is preliminary data.</text>
</comment>
<feature type="compositionally biased region" description="Basic residues" evidence="6">
    <location>
        <begin position="300"/>
        <end position="312"/>
    </location>
</feature>
<dbReference type="Proteomes" id="UP001596391">
    <property type="component" value="Unassembled WGS sequence"/>
</dbReference>
<evidence type="ECO:0000313" key="8">
    <source>
        <dbReference type="EMBL" id="MFC6644066.1"/>
    </source>
</evidence>
<dbReference type="Gene3D" id="3.40.50.300">
    <property type="entry name" value="P-loop containing nucleotide triphosphate hydrolases"/>
    <property type="match status" value="1"/>
</dbReference>
<dbReference type="Pfam" id="PF13361">
    <property type="entry name" value="UvrD_C"/>
    <property type="match status" value="1"/>
</dbReference>
<evidence type="ECO:0000256" key="6">
    <source>
        <dbReference type="SAM" id="MobiDB-lite"/>
    </source>
</evidence>
<dbReference type="EMBL" id="JBHSWI010000001">
    <property type="protein sequence ID" value="MFC6644066.1"/>
    <property type="molecule type" value="Genomic_DNA"/>
</dbReference>
<evidence type="ECO:0000313" key="9">
    <source>
        <dbReference type="Proteomes" id="UP001596391"/>
    </source>
</evidence>
<evidence type="ECO:0000259" key="7">
    <source>
        <dbReference type="Pfam" id="PF13361"/>
    </source>
</evidence>
<evidence type="ECO:0000256" key="2">
    <source>
        <dbReference type="ARBA" id="ARBA00022801"/>
    </source>
</evidence>
<proteinExistence type="predicted"/>
<evidence type="ECO:0000256" key="5">
    <source>
        <dbReference type="ARBA" id="ARBA00034923"/>
    </source>
</evidence>
<gene>
    <name evidence="8" type="ORF">ACFQBQ_00335</name>
</gene>
<protein>
    <recommendedName>
        <fullName evidence="5">DNA 3'-5' helicase II</fullName>
    </recommendedName>
</protein>
<keyword evidence="3" id="KW-0347">Helicase</keyword>
<feature type="compositionally biased region" description="Basic and acidic residues" evidence="6">
    <location>
        <begin position="290"/>
        <end position="299"/>
    </location>
</feature>
<keyword evidence="1" id="KW-0547">Nucleotide-binding</keyword>
<keyword evidence="8" id="KW-0269">Exonuclease</keyword>
<dbReference type="PANTHER" id="PTHR11070:SF2">
    <property type="entry name" value="ATP-DEPENDENT DNA HELICASE SRS2"/>
    <property type="match status" value="1"/>
</dbReference>
<dbReference type="RefSeq" id="WP_390236348.1">
    <property type="nucleotide sequence ID" value="NZ_JBHSWI010000001.1"/>
</dbReference>
<keyword evidence="9" id="KW-1185">Reference proteome</keyword>
<dbReference type="GO" id="GO:0004527">
    <property type="term" value="F:exonuclease activity"/>
    <property type="evidence" value="ECO:0007669"/>
    <property type="project" value="UniProtKB-KW"/>
</dbReference>